<protein>
    <submittedName>
        <fullName evidence="1">Uncharacterized protein</fullName>
    </submittedName>
</protein>
<proteinExistence type="predicted"/>
<comment type="caution">
    <text evidence="1">The sequence shown here is derived from an EMBL/GenBank/DDBJ whole genome shotgun (WGS) entry which is preliminary data.</text>
</comment>
<name>A0A0F9FEJ5_9ZZZZ</name>
<accession>A0A0F9FEJ5</accession>
<dbReference type="EMBL" id="LAZR01032916">
    <property type="protein sequence ID" value="KKL49557.1"/>
    <property type="molecule type" value="Genomic_DNA"/>
</dbReference>
<reference evidence="1" key="1">
    <citation type="journal article" date="2015" name="Nature">
        <title>Complex archaea that bridge the gap between prokaryotes and eukaryotes.</title>
        <authorList>
            <person name="Spang A."/>
            <person name="Saw J.H."/>
            <person name="Jorgensen S.L."/>
            <person name="Zaremba-Niedzwiedzka K."/>
            <person name="Martijn J."/>
            <person name="Lind A.E."/>
            <person name="van Eijk R."/>
            <person name="Schleper C."/>
            <person name="Guy L."/>
            <person name="Ettema T.J."/>
        </authorList>
    </citation>
    <scope>NUCLEOTIDE SEQUENCE</scope>
</reference>
<feature type="non-terminal residue" evidence="1">
    <location>
        <position position="129"/>
    </location>
</feature>
<evidence type="ECO:0000313" key="1">
    <source>
        <dbReference type="EMBL" id="KKL49557.1"/>
    </source>
</evidence>
<gene>
    <name evidence="1" type="ORF">LCGC14_2314290</name>
</gene>
<dbReference type="AlphaFoldDB" id="A0A0F9FEJ5"/>
<organism evidence="1">
    <name type="scientific">marine sediment metagenome</name>
    <dbReference type="NCBI Taxonomy" id="412755"/>
    <lineage>
        <taxon>unclassified sequences</taxon>
        <taxon>metagenomes</taxon>
        <taxon>ecological metagenomes</taxon>
    </lineage>
</organism>
<sequence length="129" mass="14210">MTDEIERVRTYNGGWVELDCAGETGVRMKLSPVNKDDPAVRVTLDDLDRIKAEADLLLSRERQNKRVAAEAAARLSETATKLRPGDRVVRVKPGSGDTAPSVGRLGTVLDTYIDVVVQFDGDDRSQARR</sequence>